<keyword evidence="1" id="KW-0472">Membrane</keyword>
<name>A0AA88GUQ8_NAELO</name>
<evidence type="ECO:0000313" key="2">
    <source>
        <dbReference type="EMBL" id="KAG2387270.1"/>
    </source>
</evidence>
<accession>A0AA88GUQ8</accession>
<keyword evidence="1" id="KW-1133">Transmembrane helix</keyword>
<organism evidence="2 3">
    <name type="scientific">Naegleria lovaniensis</name>
    <name type="common">Amoeba</name>
    <dbReference type="NCBI Taxonomy" id="51637"/>
    <lineage>
        <taxon>Eukaryota</taxon>
        <taxon>Discoba</taxon>
        <taxon>Heterolobosea</taxon>
        <taxon>Tetramitia</taxon>
        <taxon>Eutetramitia</taxon>
        <taxon>Vahlkampfiidae</taxon>
        <taxon>Naegleria</taxon>
    </lineage>
</organism>
<evidence type="ECO:0000256" key="1">
    <source>
        <dbReference type="SAM" id="Phobius"/>
    </source>
</evidence>
<proteinExistence type="predicted"/>
<dbReference type="Proteomes" id="UP000816034">
    <property type="component" value="Unassembled WGS sequence"/>
</dbReference>
<sequence>MPLDFKFEIGNSFLVGSAFGFAGYALAARAQRVHFTRRPWFLIATMLTTGTCFQVYNGIHGAVTDDLVRKRKLYVQRRRKRYETNDTPERINDDKDLYKSIEKDLAQ</sequence>
<gene>
    <name evidence="2" type="ORF">C9374_001602</name>
</gene>
<comment type="caution">
    <text evidence="2">The sequence shown here is derived from an EMBL/GenBank/DDBJ whole genome shotgun (WGS) entry which is preliminary data.</text>
</comment>
<dbReference type="AlphaFoldDB" id="A0AA88GUQ8"/>
<protein>
    <submittedName>
        <fullName evidence="2">Uncharacterized protein</fullName>
    </submittedName>
</protein>
<dbReference type="GeneID" id="68094058"/>
<feature type="transmembrane region" description="Helical" evidence="1">
    <location>
        <begin position="40"/>
        <end position="59"/>
    </location>
</feature>
<feature type="transmembrane region" description="Helical" evidence="1">
    <location>
        <begin position="12"/>
        <end position="28"/>
    </location>
</feature>
<evidence type="ECO:0000313" key="3">
    <source>
        <dbReference type="Proteomes" id="UP000816034"/>
    </source>
</evidence>
<reference evidence="2 3" key="1">
    <citation type="journal article" date="2018" name="BMC Genomics">
        <title>The genome of Naegleria lovaniensis, the basis for a comparative approach to unravel pathogenicity factors of the human pathogenic amoeba N. fowleri.</title>
        <authorList>
            <person name="Liechti N."/>
            <person name="Schurch N."/>
            <person name="Bruggmann R."/>
            <person name="Wittwer M."/>
        </authorList>
    </citation>
    <scope>NUCLEOTIDE SEQUENCE [LARGE SCALE GENOMIC DNA]</scope>
    <source>
        <strain evidence="2 3">ATCC 30569</strain>
    </source>
</reference>
<dbReference type="RefSeq" id="XP_044551262.1">
    <property type="nucleotide sequence ID" value="XM_044690928.1"/>
</dbReference>
<dbReference type="EMBL" id="PYSW02000013">
    <property type="protein sequence ID" value="KAG2387270.1"/>
    <property type="molecule type" value="Genomic_DNA"/>
</dbReference>
<keyword evidence="1" id="KW-0812">Transmembrane</keyword>
<keyword evidence="3" id="KW-1185">Reference proteome</keyword>